<evidence type="ECO:0000256" key="2">
    <source>
        <dbReference type="ARBA" id="ARBA00001947"/>
    </source>
</evidence>
<dbReference type="PRINTS" id="PR00932">
    <property type="entry name" value="AMINO1PTASE"/>
</dbReference>
<comment type="caution">
    <text evidence="13">The sequence shown here is derived from an EMBL/GenBank/DDBJ whole genome shotgun (WGS) entry which is preliminary data.</text>
</comment>
<dbReference type="GO" id="GO:0006508">
    <property type="term" value="P:proteolysis"/>
    <property type="evidence" value="ECO:0007669"/>
    <property type="project" value="UniProtKB-KW"/>
</dbReference>
<evidence type="ECO:0000256" key="7">
    <source>
        <dbReference type="ARBA" id="ARBA00022723"/>
    </source>
</evidence>
<comment type="cofactor">
    <cofactor evidence="2">
        <name>Zn(2+)</name>
        <dbReference type="ChEBI" id="CHEBI:29105"/>
    </cofactor>
</comment>
<evidence type="ECO:0000256" key="4">
    <source>
        <dbReference type="ARBA" id="ARBA00011965"/>
    </source>
</evidence>
<evidence type="ECO:0000256" key="1">
    <source>
        <dbReference type="ARBA" id="ARBA00001335"/>
    </source>
</evidence>
<dbReference type="SUPFAM" id="SSF101821">
    <property type="entry name" value="Aminopeptidase/glucanase lid domain"/>
    <property type="match status" value="1"/>
</dbReference>
<dbReference type="Pfam" id="PF02127">
    <property type="entry name" value="Peptidase_M18"/>
    <property type="match status" value="1"/>
</dbReference>
<organism evidence="13 14">
    <name type="scientific">Chytriomyces confervae</name>
    <dbReference type="NCBI Taxonomy" id="246404"/>
    <lineage>
        <taxon>Eukaryota</taxon>
        <taxon>Fungi</taxon>
        <taxon>Fungi incertae sedis</taxon>
        <taxon>Chytridiomycota</taxon>
        <taxon>Chytridiomycota incertae sedis</taxon>
        <taxon>Chytridiomycetes</taxon>
        <taxon>Chytridiales</taxon>
        <taxon>Chytriomycetaceae</taxon>
        <taxon>Chytriomyces</taxon>
    </lineage>
</organism>
<dbReference type="GO" id="GO:0008237">
    <property type="term" value="F:metallopeptidase activity"/>
    <property type="evidence" value="ECO:0007669"/>
    <property type="project" value="UniProtKB-KW"/>
</dbReference>
<dbReference type="CDD" id="cd05658">
    <property type="entry name" value="M18_DAP"/>
    <property type="match status" value="1"/>
</dbReference>
<evidence type="ECO:0000313" key="13">
    <source>
        <dbReference type="EMBL" id="TPX73941.1"/>
    </source>
</evidence>
<comment type="similarity">
    <text evidence="3 11">Belongs to the peptidase M18 family.</text>
</comment>
<dbReference type="Gene3D" id="2.30.250.10">
    <property type="entry name" value="Aminopeptidase i, Domain 2"/>
    <property type="match status" value="1"/>
</dbReference>
<name>A0A507FC78_9FUNG</name>
<keyword evidence="8 11" id="KW-0378">Hydrolase</keyword>
<dbReference type="EC" id="3.4.11.21" evidence="4"/>
<reference evidence="13 14" key="1">
    <citation type="journal article" date="2019" name="Sci. Rep.">
        <title>Comparative genomics of chytrid fungi reveal insights into the obligate biotrophic and pathogenic lifestyle of Synchytrium endobioticum.</title>
        <authorList>
            <person name="van de Vossenberg B.T.L.H."/>
            <person name="Warris S."/>
            <person name="Nguyen H.D.T."/>
            <person name="van Gent-Pelzer M.P.E."/>
            <person name="Joly D.L."/>
            <person name="van de Geest H.C."/>
            <person name="Bonants P.J.M."/>
            <person name="Smith D.S."/>
            <person name="Levesque C.A."/>
            <person name="van der Lee T.A.J."/>
        </authorList>
    </citation>
    <scope>NUCLEOTIDE SEQUENCE [LARGE SCALE GENOMIC DNA]</scope>
    <source>
        <strain evidence="13 14">CBS 675.73</strain>
    </source>
</reference>
<feature type="compositionally biased region" description="Low complexity" evidence="12">
    <location>
        <begin position="8"/>
        <end position="24"/>
    </location>
</feature>
<dbReference type="OrthoDB" id="9880441at2759"/>
<dbReference type="InterPro" id="IPR023358">
    <property type="entry name" value="Peptidase_M18_dom2"/>
</dbReference>
<keyword evidence="9 11" id="KW-0862">Zinc</keyword>
<evidence type="ECO:0000256" key="12">
    <source>
        <dbReference type="SAM" id="MobiDB-lite"/>
    </source>
</evidence>
<dbReference type="NCBIfam" id="NF002759">
    <property type="entry name" value="PRK02813.1"/>
    <property type="match status" value="1"/>
</dbReference>
<accession>A0A507FC78</accession>
<evidence type="ECO:0000256" key="10">
    <source>
        <dbReference type="ARBA" id="ARBA00023049"/>
    </source>
</evidence>
<dbReference type="InterPro" id="IPR001948">
    <property type="entry name" value="Peptidase_M18"/>
</dbReference>
<gene>
    <name evidence="13" type="ORF">CcCBS67573_g04780</name>
</gene>
<evidence type="ECO:0000256" key="9">
    <source>
        <dbReference type="ARBA" id="ARBA00022833"/>
    </source>
</evidence>
<keyword evidence="6 11" id="KW-0645">Protease</keyword>
<dbReference type="GO" id="GO:0004177">
    <property type="term" value="F:aminopeptidase activity"/>
    <property type="evidence" value="ECO:0007669"/>
    <property type="project" value="UniProtKB-KW"/>
</dbReference>
<dbReference type="SUPFAM" id="SSF53187">
    <property type="entry name" value="Zn-dependent exopeptidases"/>
    <property type="match status" value="1"/>
</dbReference>
<proteinExistence type="inferred from homology"/>
<sequence>MEAHKTTRTVSTSVSRTEGGETTTTVTTTTTTTFKVPHAAETVNRNAESINKKHLKNMAAVSTTNSASAAKDFLTFVKASPSPFHAVAEARRRLETAGFTGISEKDAWNVKRNGRYFFTRNQSSIVAFVVGGAYKSGNGFSIIGAHTDSPCLKIKPISKKETAGYMKVGVECYGGGLWNTWFDRDLGIAGRVVVKSGDAITGRLVKIDEPILRIPTLAIHLDRGVNSEGFKFNTETHLTPMLGLAAKSLNGEPADKTKVEKHHSALLNKIAGELQVTTEEISDFELCLFDTHPSAIGGVDNEFIFSARLDNLMSSFCAIEAIIKSVTEGSSETDSQIRVVSLFDNEEVGSNTAFGADSDLLEVTVRRLATAELEGEKPGSTAFEQSLTRSFLISADMAHACHPNYSEKHEDNHRPAMNKGIVIKQNANQRYATTSVTTAILREVAKKRNVPLQEFVVRNDSPCGSTIGPMLSAKLGLRTIDVGNPQLSMHSIRETCGTQDVGSAIDLFQSFFEEFAAIDKRVTVDL</sequence>
<keyword evidence="10 11" id="KW-0482">Metalloprotease</keyword>
<dbReference type="Proteomes" id="UP000320333">
    <property type="component" value="Unassembled WGS sequence"/>
</dbReference>
<keyword evidence="7 11" id="KW-0479">Metal-binding</keyword>
<evidence type="ECO:0000313" key="14">
    <source>
        <dbReference type="Proteomes" id="UP000320333"/>
    </source>
</evidence>
<evidence type="ECO:0000256" key="6">
    <source>
        <dbReference type="ARBA" id="ARBA00022670"/>
    </source>
</evidence>
<comment type="catalytic activity">
    <reaction evidence="1">
        <text>Release of an N-terminal aspartate or glutamate from a peptide, with a preference for aspartate.</text>
        <dbReference type="EC" id="3.4.11.21"/>
    </reaction>
</comment>
<evidence type="ECO:0000256" key="5">
    <source>
        <dbReference type="ARBA" id="ARBA00022438"/>
    </source>
</evidence>
<evidence type="ECO:0000256" key="3">
    <source>
        <dbReference type="ARBA" id="ARBA00008290"/>
    </source>
</evidence>
<dbReference type="Gene3D" id="3.40.630.10">
    <property type="entry name" value="Zn peptidases"/>
    <property type="match status" value="1"/>
</dbReference>
<keyword evidence="5 11" id="KW-0031">Aminopeptidase</keyword>
<protein>
    <recommendedName>
        <fullName evidence="4">aspartyl aminopeptidase</fullName>
        <ecNumber evidence="4">3.4.11.21</ecNumber>
    </recommendedName>
</protein>
<dbReference type="PANTHER" id="PTHR28570">
    <property type="entry name" value="ASPARTYL AMINOPEPTIDASE"/>
    <property type="match status" value="1"/>
</dbReference>
<feature type="region of interest" description="Disordered" evidence="12">
    <location>
        <begin position="1"/>
        <end position="24"/>
    </location>
</feature>
<dbReference type="STRING" id="246404.A0A507FC78"/>
<dbReference type="PANTHER" id="PTHR28570:SF3">
    <property type="entry name" value="ASPARTYL AMINOPEPTIDASE"/>
    <property type="match status" value="1"/>
</dbReference>
<dbReference type="EMBL" id="QEAP01000154">
    <property type="protein sequence ID" value="TPX73941.1"/>
    <property type="molecule type" value="Genomic_DNA"/>
</dbReference>
<dbReference type="FunFam" id="2.30.250.10:FF:000001">
    <property type="entry name" value="Aspartyl aminopeptidase 1"/>
    <property type="match status" value="1"/>
</dbReference>
<evidence type="ECO:0000256" key="8">
    <source>
        <dbReference type="ARBA" id="ARBA00022801"/>
    </source>
</evidence>
<keyword evidence="14" id="KW-1185">Reference proteome</keyword>
<evidence type="ECO:0000256" key="11">
    <source>
        <dbReference type="RuleBase" id="RU004386"/>
    </source>
</evidence>
<dbReference type="GO" id="GO:0008270">
    <property type="term" value="F:zinc ion binding"/>
    <property type="evidence" value="ECO:0007669"/>
    <property type="project" value="InterPro"/>
</dbReference>
<dbReference type="AlphaFoldDB" id="A0A507FC78"/>
<dbReference type="GO" id="GO:0000324">
    <property type="term" value="C:fungal-type vacuole"/>
    <property type="evidence" value="ECO:0007669"/>
    <property type="project" value="TreeGrafter"/>
</dbReference>